<dbReference type="EMBL" id="AP019736">
    <property type="protein sequence ID" value="BBL06981.1"/>
    <property type="molecule type" value="Genomic_DNA"/>
</dbReference>
<dbReference type="InterPro" id="IPR029492">
    <property type="entry name" value="DUF4435"/>
</dbReference>
<protein>
    <submittedName>
        <fullName evidence="2">ABC transporter ATP-binding protein</fullName>
    </submittedName>
</protein>
<dbReference type="KEGG" id="ada:A5CPEGH6_16190"/>
<reference evidence="3" key="1">
    <citation type="submission" date="2019-06" db="EMBL/GenBank/DDBJ databases">
        <title>Alistipes onderdonkii subsp. vulgaris subsp. nov., Alistipes dispar sp. nov. and Alistipes communis sp. nov., isolated from human faeces, and creation of Alistipes onderdonkii subsp. onderdonkii subsp. nov.</title>
        <authorList>
            <person name="Sakamoto M."/>
            <person name="Ikeyama N."/>
            <person name="Ogata Y."/>
            <person name="Suda W."/>
            <person name="Iino T."/>
            <person name="Hattori M."/>
            <person name="Ohkuma M."/>
        </authorList>
    </citation>
    <scope>NUCLEOTIDE SEQUENCE [LARGE SCALE GENOMIC DNA]</scope>
    <source>
        <strain evidence="3">5CPEGH6</strain>
    </source>
</reference>
<keyword evidence="2" id="KW-0547">Nucleotide-binding</keyword>
<dbReference type="Pfam" id="PF14491">
    <property type="entry name" value="DUF4435"/>
    <property type="match status" value="1"/>
</dbReference>
<feature type="domain" description="DUF4435" evidence="1">
    <location>
        <begin position="41"/>
        <end position="281"/>
    </location>
</feature>
<evidence type="ECO:0000313" key="2">
    <source>
        <dbReference type="EMBL" id="BBL06981.1"/>
    </source>
</evidence>
<gene>
    <name evidence="2" type="ORF">A5CPEGH6_16190</name>
</gene>
<sequence length="368" mass="43274">MGRMAGKIREKLRTLNPFARRRGTAGDLPQPLPADPDQRLVRVYVEGYEDVAFWRGIFDHFQNPYLRFEISVPDRGDLPKGKKVLLGMVPRSSEELLLCVDSDFDYLFAGRTDQSKEVNGARYMFHTYAYATENYLCYAPSLHNVCVKATKNDTHIFDFVRFMHEYSCTIYPLFLWYAFSAQLASENVFPLVDFKQSVRIGYLDLEENGARTLAWLRRNVEKRERLLQQRNARMIEPMREFEEQLRSRGLKPENTYLFMHGHTLMDNVVLVLLNTVCEKLRQMSIARITASEKRGVALKNEMANYTNSLRSIRDVLLDNENYTKCPLYRRLQRDIERYIVRTIFEMRRRGEIRDQSVVAILHNLRQGQ</sequence>
<dbReference type="AlphaFoldDB" id="A0A4Y1X119"/>
<dbReference type="Proteomes" id="UP000319374">
    <property type="component" value="Chromosome"/>
</dbReference>
<proteinExistence type="predicted"/>
<dbReference type="GO" id="GO:0005524">
    <property type="term" value="F:ATP binding"/>
    <property type="evidence" value="ECO:0007669"/>
    <property type="project" value="UniProtKB-KW"/>
</dbReference>
<keyword evidence="3" id="KW-1185">Reference proteome</keyword>
<organism evidence="2 3">
    <name type="scientific">Alistipes dispar</name>
    <dbReference type="NCBI Taxonomy" id="2585119"/>
    <lineage>
        <taxon>Bacteria</taxon>
        <taxon>Pseudomonadati</taxon>
        <taxon>Bacteroidota</taxon>
        <taxon>Bacteroidia</taxon>
        <taxon>Bacteroidales</taxon>
        <taxon>Rikenellaceae</taxon>
        <taxon>Alistipes</taxon>
    </lineage>
</organism>
<evidence type="ECO:0000313" key="3">
    <source>
        <dbReference type="Proteomes" id="UP000319374"/>
    </source>
</evidence>
<evidence type="ECO:0000259" key="1">
    <source>
        <dbReference type="Pfam" id="PF14491"/>
    </source>
</evidence>
<keyword evidence="2" id="KW-0067">ATP-binding</keyword>
<name>A0A4Y1X119_9BACT</name>
<accession>A0A4Y1X119</accession>